<dbReference type="SMART" id="SM00213">
    <property type="entry name" value="UBQ"/>
    <property type="match status" value="1"/>
</dbReference>
<evidence type="ECO:0000256" key="4">
    <source>
        <dbReference type="ARBA" id="ARBA00022679"/>
    </source>
</evidence>
<comment type="pathway">
    <text evidence="2">Protein modification; protein ubiquitination.</text>
</comment>
<dbReference type="PROSITE" id="PS50237">
    <property type="entry name" value="HECT"/>
    <property type="match status" value="1"/>
</dbReference>
<dbReference type="InterPro" id="IPR035983">
    <property type="entry name" value="Hect_E3_ubiquitin_ligase"/>
</dbReference>
<dbReference type="GO" id="GO:0061630">
    <property type="term" value="F:ubiquitin protein ligase activity"/>
    <property type="evidence" value="ECO:0007669"/>
    <property type="project" value="UniProtKB-EC"/>
</dbReference>
<evidence type="ECO:0000256" key="7">
    <source>
        <dbReference type="SAM" id="MobiDB-lite"/>
    </source>
</evidence>
<dbReference type="SMART" id="SM00119">
    <property type="entry name" value="HECTc"/>
    <property type="match status" value="1"/>
</dbReference>
<dbReference type="Gene3D" id="3.30.2410.10">
    <property type="entry name" value="Hect, E3 ligase catalytic domain"/>
    <property type="match status" value="1"/>
</dbReference>
<dbReference type="SUPFAM" id="SSF56204">
    <property type="entry name" value="Hect, E3 ligase catalytic domain"/>
    <property type="match status" value="1"/>
</dbReference>
<keyword evidence="4" id="KW-0808">Transferase</keyword>
<feature type="compositionally biased region" description="Acidic residues" evidence="7">
    <location>
        <begin position="22"/>
        <end position="32"/>
    </location>
</feature>
<dbReference type="GO" id="GO:0006511">
    <property type="term" value="P:ubiquitin-dependent protein catabolic process"/>
    <property type="evidence" value="ECO:0007669"/>
    <property type="project" value="TreeGrafter"/>
</dbReference>
<dbReference type="Pfam" id="PF00240">
    <property type="entry name" value="ubiquitin"/>
    <property type="match status" value="1"/>
</dbReference>
<keyword evidence="5 6" id="KW-0833">Ubl conjugation pathway</keyword>
<evidence type="ECO:0000313" key="10">
    <source>
        <dbReference type="EMBL" id="KAK4782714.1"/>
    </source>
</evidence>
<dbReference type="InterPro" id="IPR019956">
    <property type="entry name" value="Ubiquitin_dom"/>
</dbReference>
<dbReference type="EC" id="2.3.2.26" evidence="3"/>
<dbReference type="InterPro" id="IPR000569">
    <property type="entry name" value="HECT_dom"/>
</dbReference>
<sequence>MPTSDIPGSSYVNSTRMKPEEYDSEVPEDDGAADYAAAVADSPYSSWASSSQASSSSNSQLVHPSQLQFFVRMLSDNRNISIQACPGDTVESIGEKIWKHTGIPLFQQRLIYRGKQLQCQHSLAQCDIENDATIQLVGRLKSTGHPKACKIVEDLRSTIGRLHRGETIPSALEIIKSCLYEYLSNTPKASFESAKEHFQIFISSLAPSALIMLYMSPIEDNVKIAEESILHFLYLIQTMLPVYYHPICVPTVIEFCRLLKGVPRCVSLYSSCRIYLCILLKNIGLPQASSKIDSVGKLMLVKGILPFIREIAERFVPFNTNSALDLEVMQSDLDALSVFVSCVYNASKENPRHPDEISLSPPRKLSYFPYLFEATRDIYHIFDNMLLKMEFCLIRLEGQLASNSTWEGDVVHQQSSQYLAILKELNIISALYVGCKQRFWSTMARRKIPLSYLIIRHVKRTDDHWWLLECKEITDLEAKRHMLMMLFPENADDFDEPTEIYIDRSHLLTESFDYVAKADPESLHGSLFVEFKDEEATGPGVEREWFYLVCQSLFSQQNDLFIACPNDCSRFYPNPASEGNPSSLEHYIFAGRMIALAMKNKVQVGITLDRLFFLQLAGLQVSLEDVSEADPWLYSSCRKILEMDPDFIDSDALGLTFVREVEELGSRKVIELLPGGENIAVNSKNRNQYVNLLVQNQFVSSISKQVAHFKEGFADILFSDKNVNFFFSSLDPEDFDFMLQGRTGDICIQAWKSHTEYIGYKESDLQIAWFWEIVDTMTPEQKHELLFFWTSVKNLPVEGFCGLGANLQLCTSPSPITHLPTSHTCFYRLCLPAYPSMSVMRDRLLIVAQDHVVSSFGTW</sequence>
<dbReference type="EMBL" id="JAXQNO010000015">
    <property type="protein sequence ID" value="KAK4782714.1"/>
    <property type="molecule type" value="Genomic_DNA"/>
</dbReference>
<dbReference type="InterPro" id="IPR029071">
    <property type="entry name" value="Ubiquitin-like_domsf"/>
</dbReference>
<evidence type="ECO:0000259" key="9">
    <source>
        <dbReference type="PROSITE" id="PS50237"/>
    </source>
</evidence>
<dbReference type="Proteomes" id="UP001346149">
    <property type="component" value="Unassembled WGS sequence"/>
</dbReference>
<protein>
    <recommendedName>
        <fullName evidence="3">HECT-type E3 ubiquitin transferase</fullName>
        <ecNumber evidence="3">2.3.2.26</ecNumber>
    </recommendedName>
</protein>
<dbReference type="SUPFAM" id="SSF54236">
    <property type="entry name" value="Ubiquitin-like"/>
    <property type="match status" value="1"/>
</dbReference>
<dbReference type="InterPro" id="IPR050409">
    <property type="entry name" value="E3_ubiq-protein_ligase"/>
</dbReference>
<evidence type="ECO:0000256" key="1">
    <source>
        <dbReference type="ARBA" id="ARBA00000885"/>
    </source>
</evidence>
<feature type="region of interest" description="Disordered" evidence="7">
    <location>
        <begin position="1"/>
        <end position="32"/>
    </location>
</feature>
<evidence type="ECO:0000256" key="6">
    <source>
        <dbReference type="PROSITE-ProRule" id="PRU00104"/>
    </source>
</evidence>
<dbReference type="CDD" id="cd00078">
    <property type="entry name" value="HECTc"/>
    <property type="match status" value="1"/>
</dbReference>
<evidence type="ECO:0000256" key="5">
    <source>
        <dbReference type="ARBA" id="ARBA00022786"/>
    </source>
</evidence>
<organism evidence="10 11">
    <name type="scientific">Trapa natans</name>
    <name type="common">Water chestnut</name>
    <dbReference type="NCBI Taxonomy" id="22666"/>
    <lineage>
        <taxon>Eukaryota</taxon>
        <taxon>Viridiplantae</taxon>
        <taxon>Streptophyta</taxon>
        <taxon>Embryophyta</taxon>
        <taxon>Tracheophyta</taxon>
        <taxon>Spermatophyta</taxon>
        <taxon>Magnoliopsida</taxon>
        <taxon>eudicotyledons</taxon>
        <taxon>Gunneridae</taxon>
        <taxon>Pentapetalae</taxon>
        <taxon>rosids</taxon>
        <taxon>malvids</taxon>
        <taxon>Myrtales</taxon>
        <taxon>Lythraceae</taxon>
        <taxon>Trapa</taxon>
    </lineage>
</organism>
<dbReference type="GO" id="GO:0000209">
    <property type="term" value="P:protein polyubiquitination"/>
    <property type="evidence" value="ECO:0007669"/>
    <property type="project" value="TreeGrafter"/>
</dbReference>
<dbReference type="InterPro" id="IPR000626">
    <property type="entry name" value="Ubiquitin-like_dom"/>
</dbReference>
<comment type="catalytic activity">
    <reaction evidence="1">
        <text>S-ubiquitinyl-[E2 ubiquitin-conjugating enzyme]-L-cysteine + [acceptor protein]-L-lysine = [E2 ubiquitin-conjugating enzyme]-L-cysteine + N(6)-ubiquitinyl-[acceptor protein]-L-lysine.</text>
        <dbReference type="EC" id="2.3.2.26"/>
    </reaction>
</comment>
<dbReference type="PANTHER" id="PTHR11254:SF424">
    <property type="entry name" value="E3 UBIQUITIN-PROTEIN LIGASE UPL5"/>
    <property type="match status" value="1"/>
</dbReference>
<accession>A0AAN7LEB9</accession>
<dbReference type="GO" id="GO:0005737">
    <property type="term" value="C:cytoplasm"/>
    <property type="evidence" value="ECO:0007669"/>
    <property type="project" value="TreeGrafter"/>
</dbReference>
<dbReference type="Pfam" id="PF00632">
    <property type="entry name" value="HECT"/>
    <property type="match status" value="1"/>
</dbReference>
<evidence type="ECO:0000256" key="3">
    <source>
        <dbReference type="ARBA" id="ARBA00012485"/>
    </source>
</evidence>
<name>A0AAN7LEB9_TRANT</name>
<dbReference type="AlphaFoldDB" id="A0AAN7LEB9"/>
<dbReference type="Gene3D" id="3.10.20.90">
    <property type="entry name" value="Phosphatidylinositol 3-kinase Catalytic Subunit, Chain A, domain 1"/>
    <property type="match status" value="1"/>
</dbReference>
<reference evidence="10 11" key="1">
    <citation type="journal article" date="2023" name="Hortic Res">
        <title>Pangenome of water caltrop reveals structural variations and asymmetric subgenome divergence after allopolyploidization.</title>
        <authorList>
            <person name="Zhang X."/>
            <person name="Chen Y."/>
            <person name="Wang L."/>
            <person name="Yuan Y."/>
            <person name="Fang M."/>
            <person name="Shi L."/>
            <person name="Lu R."/>
            <person name="Comes H.P."/>
            <person name="Ma Y."/>
            <person name="Chen Y."/>
            <person name="Huang G."/>
            <person name="Zhou Y."/>
            <person name="Zheng Z."/>
            <person name="Qiu Y."/>
        </authorList>
    </citation>
    <scope>NUCLEOTIDE SEQUENCE [LARGE SCALE GENOMIC DNA]</scope>
    <source>
        <strain evidence="10">F231</strain>
    </source>
</reference>
<feature type="domain" description="Ubiquitin-like" evidence="8">
    <location>
        <begin position="67"/>
        <end position="143"/>
    </location>
</feature>
<dbReference type="PROSITE" id="PS50053">
    <property type="entry name" value="UBIQUITIN_2"/>
    <property type="match status" value="1"/>
</dbReference>
<keyword evidence="11" id="KW-1185">Reference proteome</keyword>
<dbReference type="PRINTS" id="PR00348">
    <property type="entry name" value="UBIQUITIN"/>
</dbReference>
<feature type="domain" description="HECT" evidence="9">
    <location>
        <begin position="519"/>
        <end position="859"/>
    </location>
</feature>
<proteinExistence type="predicted"/>
<dbReference type="PANTHER" id="PTHR11254">
    <property type="entry name" value="HECT DOMAIN UBIQUITIN-PROTEIN LIGASE"/>
    <property type="match status" value="1"/>
</dbReference>
<dbReference type="Gene3D" id="3.90.1750.10">
    <property type="entry name" value="Hect, E3 ligase catalytic domains"/>
    <property type="match status" value="1"/>
</dbReference>
<gene>
    <name evidence="10" type="ORF">SAY86_007088</name>
</gene>
<feature type="active site" description="Glycyl thioester intermediate" evidence="6">
    <location>
        <position position="825"/>
    </location>
</feature>
<dbReference type="Gene3D" id="3.30.2160.10">
    <property type="entry name" value="Hect, E3 ligase catalytic domain"/>
    <property type="match status" value="1"/>
</dbReference>
<evidence type="ECO:0000259" key="8">
    <source>
        <dbReference type="PROSITE" id="PS50053"/>
    </source>
</evidence>
<evidence type="ECO:0000256" key="2">
    <source>
        <dbReference type="ARBA" id="ARBA00004906"/>
    </source>
</evidence>
<evidence type="ECO:0000313" key="11">
    <source>
        <dbReference type="Proteomes" id="UP001346149"/>
    </source>
</evidence>
<feature type="compositionally biased region" description="Polar residues" evidence="7">
    <location>
        <begin position="1"/>
        <end position="16"/>
    </location>
</feature>
<comment type="caution">
    <text evidence="10">The sequence shown here is derived from an EMBL/GenBank/DDBJ whole genome shotgun (WGS) entry which is preliminary data.</text>
</comment>